<dbReference type="OrthoDB" id="660555at2759"/>
<dbReference type="Pfam" id="PF13855">
    <property type="entry name" value="LRR_8"/>
    <property type="match status" value="1"/>
</dbReference>
<evidence type="ECO:0000256" key="3">
    <source>
        <dbReference type="SAM" id="MobiDB-lite"/>
    </source>
</evidence>
<proteinExistence type="predicted"/>
<dbReference type="SUPFAM" id="SSF52058">
    <property type="entry name" value="L domain-like"/>
    <property type="match status" value="1"/>
</dbReference>
<dbReference type="PANTHER" id="PTHR48051">
    <property type="match status" value="1"/>
</dbReference>
<dbReference type="GO" id="GO:0005737">
    <property type="term" value="C:cytoplasm"/>
    <property type="evidence" value="ECO:0007669"/>
    <property type="project" value="TreeGrafter"/>
</dbReference>
<dbReference type="InterPro" id="IPR050216">
    <property type="entry name" value="LRR_domain-containing"/>
</dbReference>
<dbReference type="InterPro" id="IPR001611">
    <property type="entry name" value="Leu-rich_rpt"/>
</dbReference>
<feature type="region of interest" description="Disordered" evidence="3">
    <location>
        <begin position="180"/>
        <end position="256"/>
    </location>
</feature>
<keyword evidence="5" id="KW-1185">Reference proteome</keyword>
<evidence type="ECO:0000313" key="4">
    <source>
        <dbReference type="EMBL" id="KAJ1912520.1"/>
    </source>
</evidence>
<dbReference type="EMBL" id="JANBPT010000826">
    <property type="protein sequence ID" value="KAJ1912520.1"/>
    <property type="molecule type" value="Genomic_DNA"/>
</dbReference>
<feature type="compositionally biased region" description="Polar residues" evidence="3">
    <location>
        <begin position="218"/>
        <end position="230"/>
    </location>
</feature>
<dbReference type="Proteomes" id="UP001150569">
    <property type="component" value="Unassembled WGS sequence"/>
</dbReference>
<dbReference type="PANTHER" id="PTHR48051:SF35">
    <property type="entry name" value="LEUCINE-RICH REPEAT-CONTAINING PROTEIN 27"/>
    <property type="match status" value="1"/>
</dbReference>
<name>A0A9W7ZNS6_9FUNG</name>
<keyword evidence="1" id="KW-0433">Leucine-rich repeat</keyword>
<keyword evidence="2" id="KW-0677">Repeat</keyword>
<reference evidence="4" key="1">
    <citation type="submission" date="2022-07" db="EMBL/GenBank/DDBJ databases">
        <title>Phylogenomic reconstructions and comparative analyses of Kickxellomycotina fungi.</title>
        <authorList>
            <person name="Reynolds N.K."/>
            <person name="Stajich J.E."/>
            <person name="Barry K."/>
            <person name="Grigoriev I.V."/>
            <person name="Crous P."/>
            <person name="Smith M.E."/>
        </authorList>
    </citation>
    <scope>NUCLEOTIDE SEQUENCE</scope>
    <source>
        <strain evidence="4">RSA 861</strain>
    </source>
</reference>
<organism evidence="4 5">
    <name type="scientific">Tieghemiomyces parasiticus</name>
    <dbReference type="NCBI Taxonomy" id="78921"/>
    <lineage>
        <taxon>Eukaryota</taxon>
        <taxon>Fungi</taxon>
        <taxon>Fungi incertae sedis</taxon>
        <taxon>Zoopagomycota</taxon>
        <taxon>Kickxellomycotina</taxon>
        <taxon>Dimargaritomycetes</taxon>
        <taxon>Dimargaritales</taxon>
        <taxon>Dimargaritaceae</taxon>
        <taxon>Tieghemiomyces</taxon>
    </lineage>
</organism>
<evidence type="ECO:0000313" key="5">
    <source>
        <dbReference type="Proteomes" id="UP001150569"/>
    </source>
</evidence>
<protein>
    <submittedName>
        <fullName evidence="4">Uncharacterized protein</fullName>
    </submittedName>
</protein>
<comment type="caution">
    <text evidence="4">The sequence shown here is derived from an EMBL/GenBank/DDBJ whole genome shotgun (WGS) entry which is preliminary data.</text>
</comment>
<dbReference type="SMART" id="SM00369">
    <property type="entry name" value="LRR_TYP"/>
    <property type="match status" value="3"/>
</dbReference>
<dbReference type="PROSITE" id="PS51450">
    <property type="entry name" value="LRR"/>
    <property type="match status" value="1"/>
</dbReference>
<sequence>MYADRTPSSSPPLLPSSPPSSPEHPHLPAYLSPVSAIPSLPLVDSVAVGGSTYRGTFGRSASYRETDLALNGPTVVDDPAARFFMTATVPTPVAVNRANALRKTLSCEEPEGTVVASPVDDDTHRRLHRFTSQFGPNDPFGHTHSFARAQSWQLSFRAPGTPSYATPKSGAATQLPLTPESVSFESPQRPQPPAAWVHTTPTASSSSSSSSSRPLLGHQTTPLSQTQSSPLAAMDVDDLTPPGRCPPRKLGFSPLGRRSQSYYPGASLKRKLLFDDSTCDTRASGTEQALQIISAAVDTGDSHEVDLSGLGLAAVPSEVTQLQHLVVLAHNQTLRSDLILYLNQNALYSLPSGLFDLTNLTVLILSSNYLTRLPPAIRQLTHLKELSLGNNQLSFLPAEILTLPALTVLNVHPNPLVPPGGGSEGQTPTDLARYLTALTTPITPHLDLADPARFVHPYPVPDAACPVQLLYVHGPPRLVDLAARAVSIHKAEVFPYHGQHAAGRSLAAASKRARVPAPRFQSEHWVPTHLRHYLNAAAGNRCAVCGGHFAVPYLEELAWTRVCQHPDIPLLIRVCSASCRYTARWTEMTETLASRI</sequence>
<gene>
    <name evidence="4" type="ORF">IWQ60_009632</name>
</gene>
<accession>A0A9W7ZNS6</accession>
<dbReference type="AlphaFoldDB" id="A0A9W7ZNS6"/>
<dbReference type="InterPro" id="IPR032675">
    <property type="entry name" value="LRR_dom_sf"/>
</dbReference>
<evidence type="ECO:0000256" key="2">
    <source>
        <dbReference type="ARBA" id="ARBA00022737"/>
    </source>
</evidence>
<evidence type="ECO:0000256" key="1">
    <source>
        <dbReference type="ARBA" id="ARBA00022614"/>
    </source>
</evidence>
<dbReference type="Gene3D" id="3.80.10.10">
    <property type="entry name" value="Ribonuclease Inhibitor"/>
    <property type="match status" value="1"/>
</dbReference>
<feature type="region of interest" description="Disordered" evidence="3">
    <location>
        <begin position="1"/>
        <end position="31"/>
    </location>
</feature>
<dbReference type="InterPro" id="IPR003591">
    <property type="entry name" value="Leu-rich_rpt_typical-subtyp"/>
</dbReference>
<feature type="compositionally biased region" description="Pro residues" evidence="3">
    <location>
        <begin position="9"/>
        <end position="22"/>
    </location>
</feature>